<keyword evidence="2" id="KW-1185">Reference proteome</keyword>
<evidence type="ECO:0000313" key="2">
    <source>
        <dbReference type="Proteomes" id="UP000828941"/>
    </source>
</evidence>
<name>A0ACB9PTP7_BAUVA</name>
<organism evidence="1 2">
    <name type="scientific">Bauhinia variegata</name>
    <name type="common">Purple orchid tree</name>
    <name type="synonym">Phanera variegata</name>
    <dbReference type="NCBI Taxonomy" id="167791"/>
    <lineage>
        <taxon>Eukaryota</taxon>
        <taxon>Viridiplantae</taxon>
        <taxon>Streptophyta</taxon>
        <taxon>Embryophyta</taxon>
        <taxon>Tracheophyta</taxon>
        <taxon>Spermatophyta</taxon>
        <taxon>Magnoliopsida</taxon>
        <taxon>eudicotyledons</taxon>
        <taxon>Gunneridae</taxon>
        <taxon>Pentapetalae</taxon>
        <taxon>rosids</taxon>
        <taxon>fabids</taxon>
        <taxon>Fabales</taxon>
        <taxon>Fabaceae</taxon>
        <taxon>Cercidoideae</taxon>
        <taxon>Cercideae</taxon>
        <taxon>Bauhiniinae</taxon>
        <taxon>Bauhinia</taxon>
    </lineage>
</organism>
<comment type="caution">
    <text evidence="1">The sequence shown here is derived from an EMBL/GenBank/DDBJ whole genome shotgun (WGS) entry which is preliminary data.</text>
</comment>
<sequence>MGKSWGKPSVFRNDRDPMFRNGLVMVEGNDWVCHRHLIAPAFSPLNLKWVAHCTRQLGMEQRFKMKAGVDFIFSHSVLPPGSSSKSINQSLVNFRSRFHAKVGDRWEICVNLSDGQFQQGSSVNSIDTIKGGTYVDYVTNQITTYVMNKVNKKKKDANVRAHTVKNRLWVFSQCSYPAFDSQTKETLTTIQNLKETDGTKNQRVRGIVKLEDANDAGGKNSDKCTLILTKGDSAKRLLQLLGCLLWVETIMVSFHRGENCSMYGKPAVNRSWRMKKFKILKRFLDFGRIRSTTLSPSFLVEFTTPIIKAFHSNGTKLSFYSMPNFESWKESLGNNANGWKIKYNKSSQGLGTSSPQEGREYFRDLVKHKKDFVWEDDHDGDAIELAFSKKKAEDRKNWIRGFEKKLFKEIKVGQFVGYVSEQSADHHET</sequence>
<proteinExistence type="predicted"/>
<protein>
    <submittedName>
        <fullName evidence="1">Uncharacterized protein</fullName>
    </submittedName>
</protein>
<dbReference type="EMBL" id="CM039428">
    <property type="protein sequence ID" value="KAI4351888.1"/>
    <property type="molecule type" value="Genomic_DNA"/>
</dbReference>
<accession>A0ACB9PTP7</accession>
<gene>
    <name evidence="1" type="ORF">L6164_006193</name>
</gene>
<reference evidence="1 2" key="1">
    <citation type="journal article" date="2022" name="DNA Res.">
        <title>Chromosomal-level genome assembly of the orchid tree Bauhinia variegata (Leguminosae; Cercidoideae) supports the allotetraploid origin hypothesis of Bauhinia.</title>
        <authorList>
            <person name="Zhong Y."/>
            <person name="Chen Y."/>
            <person name="Zheng D."/>
            <person name="Pang J."/>
            <person name="Liu Y."/>
            <person name="Luo S."/>
            <person name="Meng S."/>
            <person name="Qian L."/>
            <person name="Wei D."/>
            <person name="Dai S."/>
            <person name="Zhou R."/>
        </authorList>
    </citation>
    <scope>NUCLEOTIDE SEQUENCE [LARGE SCALE GENOMIC DNA]</scope>
    <source>
        <strain evidence="1">BV-YZ2020</strain>
    </source>
</reference>
<dbReference type="Proteomes" id="UP000828941">
    <property type="component" value="Chromosome 3"/>
</dbReference>
<evidence type="ECO:0000313" key="1">
    <source>
        <dbReference type="EMBL" id="KAI4351888.1"/>
    </source>
</evidence>